<protein>
    <submittedName>
        <fullName evidence="1">Orc1/cdc6 family replication initiation protein</fullName>
    </submittedName>
</protein>
<keyword evidence="2" id="KW-1185">Reference proteome</keyword>
<organism evidence="1 2">
    <name type="scientific">Natronococcus amylolyticus DSM 10524</name>
    <dbReference type="NCBI Taxonomy" id="1227497"/>
    <lineage>
        <taxon>Archaea</taxon>
        <taxon>Methanobacteriati</taxon>
        <taxon>Methanobacteriota</taxon>
        <taxon>Stenosarchaea group</taxon>
        <taxon>Halobacteria</taxon>
        <taxon>Halobacteriales</taxon>
        <taxon>Natrialbaceae</taxon>
        <taxon>Natronococcus</taxon>
    </lineage>
</organism>
<accession>L9WZU0</accession>
<proteinExistence type="predicted"/>
<reference evidence="1 2" key="1">
    <citation type="journal article" date="2014" name="PLoS Genet.">
        <title>Phylogenetically driven sequencing of extremely halophilic archaea reveals strategies for static and dynamic osmo-response.</title>
        <authorList>
            <person name="Becker E.A."/>
            <person name="Seitzer P.M."/>
            <person name="Tritt A."/>
            <person name="Larsen D."/>
            <person name="Krusor M."/>
            <person name="Yao A.I."/>
            <person name="Wu D."/>
            <person name="Madern D."/>
            <person name="Eisen J.A."/>
            <person name="Darling A.E."/>
            <person name="Facciotti M.T."/>
        </authorList>
    </citation>
    <scope>NUCLEOTIDE SEQUENCE [LARGE SCALE GENOMIC DNA]</scope>
    <source>
        <strain evidence="1 2">DSM 10524</strain>
    </source>
</reference>
<gene>
    <name evidence="1" type="ORF">C491_17414</name>
</gene>
<comment type="caution">
    <text evidence="1">The sequence shown here is derived from an EMBL/GenBank/DDBJ whole genome shotgun (WGS) entry which is preliminary data.</text>
</comment>
<dbReference type="STRING" id="1227497.C491_17414"/>
<sequence length="62" mass="7015">MANEILVELTGTKRKAYEGLNGVFEAIWTALEASPEWTVLVLDEIDHVRHDSNDDPNEFSAR</sequence>
<name>L9WZU0_9EURY</name>
<evidence type="ECO:0000313" key="2">
    <source>
        <dbReference type="Proteomes" id="UP000011688"/>
    </source>
</evidence>
<dbReference type="EMBL" id="AOIB01000032">
    <property type="protein sequence ID" value="ELY54989.1"/>
    <property type="molecule type" value="Genomic_DNA"/>
</dbReference>
<dbReference type="Proteomes" id="UP000011688">
    <property type="component" value="Unassembled WGS sequence"/>
</dbReference>
<dbReference type="AlphaFoldDB" id="L9WZU0"/>
<dbReference type="eggNOG" id="arCOG00467">
    <property type="taxonomic scope" value="Archaea"/>
</dbReference>
<evidence type="ECO:0000313" key="1">
    <source>
        <dbReference type="EMBL" id="ELY54989.1"/>
    </source>
</evidence>